<name>A0A8J9ZA64_BRALA</name>
<feature type="signal peptide" evidence="16">
    <location>
        <begin position="1"/>
        <end position="33"/>
    </location>
</feature>
<keyword evidence="15" id="KW-0472">Membrane</keyword>
<dbReference type="InterPro" id="IPR001881">
    <property type="entry name" value="EGF-like_Ca-bd_dom"/>
</dbReference>
<dbReference type="PROSITE" id="PS50022">
    <property type="entry name" value="FA58C_3"/>
    <property type="match status" value="1"/>
</dbReference>
<keyword evidence="4" id="KW-0813">Transport</keyword>
<gene>
    <name evidence="22" type="primary">NPTX2</name>
    <name evidence="22" type="ORF">BLAG_LOCUS11362</name>
</gene>
<feature type="domain" description="C-type lectin" evidence="19">
    <location>
        <begin position="794"/>
        <end position="914"/>
    </location>
</feature>
<dbReference type="SMART" id="SM00607">
    <property type="entry name" value="FTP"/>
    <property type="match status" value="1"/>
</dbReference>
<evidence type="ECO:0000256" key="10">
    <source>
        <dbReference type="ARBA" id="ARBA00023173"/>
    </source>
</evidence>
<dbReference type="InterPro" id="IPR006028">
    <property type="entry name" value="GABAA/Glycine_rcpt"/>
</dbReference>
<dbReference type="InterPro" id="IPR001759">
    <property type="entry name" value="PTX_dom"/>
</dbReference>
<dbReference type="SMART" id="SM00159">
    <property type="entry name" value="PTX"/>
    <property type="match status" value="1"/>
</dbReference>
<keyword evidence="7" id="KW-0106">Calcium</keyword>
<dbReference type="SMART" id="SM00034">
    <property type="entry name" value="CLECT"/>
    <property type="match status" value="1"/>
</dbReference>
<dbReference type="InterPro" id="IPR006202">
    <property type="entry name" value="Neur_chan_lig-bd"/>
</dbReference>
<evidence type="ECO:0000256" key="16">
    <source>
        <dbReference type="SAM" id="SignalP"/>
    </source>
</evidence>
<keyword evidence="12" id="KW-0868">Chloride</keyword>
<dbReference type="InterPro" id="IPR008979">
    <property type="entry name" value="Galactose-bd-like_sf"/>
</dbReference>
<keyword evidence="13" id="KW-0407">Ion channel</keyword>
<dbReference type="Pfam" id="PF02931">
    <property type="entry name" value="Neur_chan_LBD"/>
    <property type="match status" value="1"/>
</dbReference>
<evidence type="ECO:0000256" key="5">
    <source>
        <dbReference type="ARBA" id="ARBA00022475"/>
    </source>
</evidence>
<dbReference type="Gene3D" id="3.10.100.10">
    <property type="entry name" value="Mannose-Binding Protein A, subunit A"/>
    <property type="match status" value="1"/>
</dbReference>
<evidence type="ECO:0000313" key="22">
    <source>
        <dbReference type="EMBL" id="CAH1250757.1"/>
    </source>
</evidence>
<evidence type="ECO:0000256" key="7">
    <source>
        <dbReference type="ARBA" id="ARBA00022837"/>
    </source>
</evidence>
<feature type="domain" description="EGF-like" evidence="18">
    <location>
        <begin position="691"/>
        <end position="727"/>
    </location>
</feature>
<evidence type="ECO:0000256" key="2">
    <source>
        <dbReference type="ARBA" id="ARBA00004141"/>
    </source>
</evidence>
<keyword evidence="23" id="KW-1185">Reference proteome</keyword>
<evidence type="ECO:0000256" key="13">
    <source>
        <dbReference type="ARBA" id="ARBA00023303"/>
    </source>
</evidence>
<proteinExistence type="predicted"/>
<comment type="cofactor">
    <cofactor evidence="1">
        <name>Ca(2+)</name>
        <dbReference type="ChEBI" id="CHEBI:29108"/>
    </cofactor>
</comment>
<evidence type="ECO:0000256" key="4">
    <source>
        <dbReference type="ARBA" id="ARBA00022448"/>
    </source>
</evidence>
<dbReference type="InterPro" id="IPR000742">
    <property type="entry name" value="EGF"/>
</dbReference>
<keyword evidence="10" id="KW-0869">Chloride channel</keyword>
<feature type="domain" description="Apple" evidence="20">
    <location>
        <begin position="486"/>
        <end position="562"/>
    </location>
</feature>
<dbReference type="InterPro" id="IPR013320">
    <property type="entry name" value="ConA-like_dom_sf"/>
</dbReference>
<evidence type="ECO:0000256" key="15">
    <source>
        <dbReference type="SAM" id="Phobius"/>
    </source>
</evidence>
<dbReference type="Gene3D" id="1.20.58.390">
    <property type="entry name" value="Neurotransmitter-gated ion-channel transmembrane domain"/>
    <property type="match status" value="1"/>
</dbReference>
<dbReference type="PANTHER" id="PTHR19277:SF161">
    <property type="entry name" value="LAMININ G DOMAIN-CONTAINING PROTEIN"/>
    <property type="match status" value="1"/>
</dbReference>
<dbReference type="GO" id="GO:0004888">
    <property type="term" value="F:transmembrane signaling receptor activity"/>
    <property type="evidence" value="ECO:0007669"/>
    <property type="project" value="InterPro"/>
</dbReference>
<dbReference type="GO" id="GO:0005254">
    <property type="term" value="F:chloride channel activity"/>
    <property type="evidence" value="ECO:0007669"/>
    <property type="project" value="UniProtKB-KW"/>
</dbReference>
<dbReference type="SUPFAM" id="SSF63712">
    <property type="entry name" value="Nicotinic receptor ligand binding domain-like"/>
    <property type="match status" value="1"/>
</dbReference>
<dbReference type="PANTHER" id="PTHR19277">
    <property type="entry name" value="PENTRAXIN"/>
    <property type="match status" value="1"/>
</dbReference>
<dbReference type="Pfam" id="PF00754">
    <property type="entry name" value="F5_F8_type_C"/>
    <property type="match status" value="1"/>
</dbReference>
<dbReference type="InterPro" id="IPR016187">
    <property type="entry name" value="CTDL_fold"/>
</dbReference>
<dbReference type="Gene3D" id="2.70.170.10">
    <property type="entry name" value="Neurotransmitter-gated ion-channel ligand-binding domain"/>
    <property type="match status" value="1"/>
</dbReference>
<feature type="domain" description="F5/8 type C" evidence="17">
    <location>
        <begin position="15"/>
        <end position="173"/>
    </location>
</feature>
<keyword evidence="14" id="KW-0245">EGF-like domain</keyword>
<evidence type="ECO:0000256" key="11">
    <source>
        <dbReference type="ARBA" id="ARBA00023180"/>
    </source>
</evidence>
<dbReference type="PROSITE" id="PS50041">
    <property type="entry name" value="C_TYPE_LECTIN_2"/>
    <property type="match status" value="1"/>
</dbReference>
<dbReference type="Gene3D" id="2.10.25.10">
    <property type="entry name" value="Laminin"/>
    <property type="match status" value="4"/>
</dbReference>
<protein>
    <submittedName>
        <fullName evidence="22">NPTX2 protein</fullName>
    </submittedName>
</protein>
<reference evidence="22" key="1">
    <citation type="submission" date="2022-01" db="EMBL/GenBank/DDBJ databases">
        <authorList>
            <person name="Braso-Vives M."/>
        </authorList>
    </citation>
    <scope>NUCLEOTIDE SEQUENCE</scope>
</reference>
<keyword evidence="11" id="KW-0325">Glycoprotein</keyword>
<dbReference type="SUPFAM" id="SSF49785">
    <property type="entry name" value="Galactose-binding domain-like"/>
    <property type="match status" value="2"/>
</dbReference>
<dbReference type="Pfam" id="PF00354">
    <property type="entry name" value="Pentaxin"/>
    <property type="match status" value="1"/>
</dbReference>
<dbReference type="Gene3D" id="2.60.120.200">
    <property type="match status" value="1"/>
</dbReference>
<feature type="domain" description="Pentraxin (PTX)" evidence="21">
    <location>
        <begin position="180"/>
        <end position="385"/>
    </location>
</feature>
<dbReference type="SMART" id="SM00181">
    <property type="entry name" value="EGF"/>
    <property type="match status" value="4"/>
</dbReference>
<feature type="transmembrane region" description="Helical" evidence="15">
    <location>
        <begin position="1281"/>
        <end position="1304"/>
    </location>
</feature>
<dbReference type="InterPro" id="IPR036734">
    <property type="entry name" value="Neur_chan_lig-bd_sf"/>
</dbReference>
<organism evidence="22 23">
    <name type="scientific">Branchiostoma lanceolatum</name>
    <name type="common">Common lancelet</name>
    <name type="synonym">Amphioxus lanceolatum</name>
    <dbReference type="NCBI Taxonomy" id="7740"/>
    <lineage>
        <taxon>Eukaryota</taxon>
        <taxon>Metazoa</taxon>
        <taxon>Chordata</taxon>
        <taxon>Cephalochordata</taxon>
        <taxon>Leptocardii</taxon>
        <taxon>Amphioxiformes</taxon>
        <taxon>Branchiostomatidae</taxon>
        <taxon>Branchiostoma</taxon>
    </lineage>
</organism>
<dbReference type="SUPFAM" id="SSF49899">
    <property type="entry name" value="Concanavalin A-like lectins/glucanases"/>
    <property type="match status" value="1"/>
</dbReference>
<dbReference type="SMART" id="SM00179">
    <property type="entry name" value="EGF_CA"/>
    <property type="match status" value="4"/>
</dbReference>
<evidence type="ECO:0000259" key="21">
    <source>
        <dbReference type="PROSITE" id="PS51828"/>
    </source>
</evidence>
<accession>A0A8J9ZA64</accession>
<dbReference type="InterPro" id="IPR006029">
    <property type="entry name" value="Neurotrans-gated_channel_TM"/>
</dbReference>
<dbReference type="InterPro" id="IPR038050">
    <property type="entry name" value="Neuro_actylchol_rec"/>
</dbReference>
<dbReference type="PROSITE" id="PS50026">
    <property type="entry name" value="EGF_3"/>
    <property type="match status" value="4"/>
</dbReference>
<evidence type="ECO:0000259" key="18">
    <source>
        <dbReference type="PROSITE" id="PS50026"/>
    </source>
</evidence>
<dbReference type="GO" id="GO:0005230">
    <property type="term" value="F:extracellular ligand-gated monoatomic ion channel activity"/>
    <property type="evidence" value="ECO:0007669"/>
    <property type="project" value="InterPro"/>
</dbReference>
<dbReference type="PROSITE" id="PS51828">
    <property type="entry name" value="PTX_2"/>
    <property type="match status" value="1"/>
</dbReference>
<comment type="caution">
    <text evidence="14">Lacks conserved residue(s) required for the propagation of feature annotation.</text>
</comment>
<dbReference type="Gene3D" id="2.60.120.260">
    <property type="entry name" value="Galactose-binding domain-like"/>
    <property type="match status" value="3"/>
</dbReference>
<evidence type="ECO:0000259" key="19">
    <source>
        <dbReference type="PROSITE" id="PS50041"/>
    </source>
</evidence>
<evidence type="ECO:0000256" key="12">
    <source>
        <dbReference type="ARBA" id="ARBA00023214"/>
    </source>
</evidence>
<evidence type="ECO:0000256" key="1">
    <source>
        <dbReference type="ARBA" id="ARBA00001913"/>
    </source>
</evidence>
<keyword evidence="15" id="KW-1133">Transmembrane helix</keyword>
<dbReference type="SUPFAM" id="SSF90112">
    <property type="entry name" value="Neurotransmitter-gated ion-channel transmembrane pore"/>
    <property type="match status" value="1"/>
</dbReference>
<dbReference type="InterPro" id="IPR000421">
    <property type="entry name" value="FA58C"/>
</dbReference>
<dbReference type="Pfam" id="PF00059">
    <property type="entry name" value="Lectin_C"/>
    <property type="match status" value="1"/>
</dbReference>
<dbReference type="InterPro" id="IPR006585">
    <property type="entry name" value="FTP1"/>
</dbReference>
<evidence type="ECO:0000256" key="9">
    <source>
        <dbReference type="ARBA" id="ARBA00023157"/>
    </source>
</evidence>
<dbReference type="GO" id="GO:0005886">
    <property type="term" value="C:plasma membrane"/>
    <property type="evidence" value="ECO:0007669"/>
    <property type="project" value="UniProtKB-SubCell"/>
</dbReference>
<dbReference type="EMBL" id="OV696703">
    <property type="protein sequence ID" value="CAH1250757.1"/>
    <property type="molecule type" value="Genomic_DNA"/>
</dbReference>
<dbReference type="InterPro" id="IPR003609">
    <property type="entry name" value="Pan_app"/>
</dbReference>
<dbReference type="InterPro" id="IPR051360">
    <property type="entry name" value="Neuronal_Pentraxin_Related"/>
</dbReference>
<evidence type="ECO:0000256" key="8">
    <source>
        <dbReference type="ARBA" id="ARBA00023065"/>
    </source>
</evidence>
<keyword evidence="9" id="KW-1015">Disulfide bond</keyword>
<comment type="subcellular location">
    <subcellularLocation>
        <location evidence="3">Cell membrane</location>
    </subcellularLocation>
    <subcellularLocation>
        <location evidence="2">Membrane</location>
        <topology evidence="2">Multi-pass membrane protein</topology>
    </subcellularLocation>
</comment>
<evidence type="ECO:0000259" key="20">
    <source>
        <dbReference type="PROSITE" id="PS50948"/>
    </source>
</evidence>
<keyword evidence="8" id="KW-0406">Ion transport</keyword>
<feature type="transmembrane region" description="Helical" evidence="15">
    <location>
        <begin position="1351"/>
        <end position="1369"/>
    </location>
</feature>
<dbReference type="InterPro" id="IPR001304">
    <property type="entry name" value="C-type_lectin-like"/>
</dbReference>
<feature type="domain" description="EGF-like" evidence="18">
    <location>
        <begin position="645"/>
        <end position="684"/>
    </location>
</feature>
<dbReference type="Proteomes" id="UP000838412">
    <property type="component" value="Chromosome 18"/>
</dbReference>
<evidence type="ECO:0000256" key="6">
    <source>
        <dbReference type="ARBA" id="ARBA00022723"/>
    </source>
</evidence>
<dbReference type="PRINTS" id="PR00253">
    <property type="entry name" value="GABAARECEPTR"/>
</dbReference>
<keyword evidence="16" id="KW-0732">Signal</keyword>
<evidence type="ECO:0000259" key="17">
    <source>
        <dbReference type="PROSITE" id="PS50022"/>
    </source>
</evidence>
<dbReference type="GO" id="GO:0005509">
    <property type="term" value="F:calcium ion binding"/>
    <property type="evidence" value="ECO:0007669"/>
    <property type="project" value="InterPro"/>
</dbReference>
<evidence type="ECO:0000256" key="3">
    <source>
        <dbReference type="ARBA" id="ARBA00004236"/>
    </source>
</evidence>
<sequence length="1370" mass="148915">MIKNAELWVSAAMLCTYLALVTVLVAQVHPAHGDAWLTRDTSWVVDATGNGNDAAQALDGNTWSFWNPRDLGQNYNNWSMVLDLAEPYTLTRIAVTSHGDTTHDVVAFKLQKSLVGSPYNWEDVVSVTNVQGGTSHRQEFGGFHGTARYWRFLVTRTHSDWQPYLRELELYGIALEPGKCYRSLTFPEPRSAGNYARLNITIPAGLTTLTACVQLRTTNTATGAVFSYASQQEHDEIMLWNNGSPSFEFYINGQISTAVKLDVLDGKCHMVCCAWASQDGRWAFYVDGIEIASDSGLATDHVIRTPGVWILAQEQDSVGGDFIAEQASHCKSRDAYSGDLSCFNVWDRVLSPIETVRLRQGSVFDWTSNAWTLHGEVSYSDNLCDVNVALTKTALQTSTYGDGTASRAVDGNTATDWIAGSCTHTAGDANPSCTNPKCGGEHQIDVTQPIIHVPCQGMRGRYVGVRLPGSIRILTLCEVQIFIGTCGLSAFNHVPQTDCAPGEDMVGYLDVSLQSCADACCGDPRCLSFQYTTQSNCFLKNKVCSAEEKSSLPMGNMYDRIDLQEPDTDACSANPCDAQANCTDDPPPALDATCTCNTDTDACLANPCDAQATCTDNPAPALNATCTCNIGYTGDGLVNGTGCADKDACLDSPCHAQATCTDNPAPALNATCTCNTGYTGDGFAIGTGCSDIDACSANPCDVLANCTDNPPPALNATCTCNTGYTGDGLVNGTGCSDTDACLDSPCHAQATCTDNPPPALNATCTCNTGYTGDGFTNGTGCSAACPHDTSLALASGKTYSVAEDKKTYSGAQDECRRRGGIVAIPRDEEEQRNLVLLKNCVNSGVHFWLGIKKTAGVWKDGSGTALGSFTSWAPKEPNNVGDDCARIVFGDRVGKRRDNWADDNCLKQYRYVCEIENVTSVTRAPPRLMYRALQDVRETLQLLSANDSSTLADWEKWRSGNAVPRGYKKDDSPHTRADGNVEVIYSVAVLEVGPLSEANSNMTVTVEYTMAWIDNRLAELTSHVTPVPSTLLWVPPVAFGTTVRRITHINDDRKENNTINMWLGRQGIMFHKLTRKLELICPPSLGRYPFDDYECSIELHGYGGVVFPLRQPSKSYEAGPVEVDMTAVTSQFVMTGLKLSSRVTPLNQNTGCELFGANCTFPTNDCPLMKGCTEENDECYWCKHFVGTCRYMSATDQCSNTSSGLSTLEVQFGFSRRRWSHVFHTFVPSVVIVSCSWISFWLHPGDIGPRVQLCVTVLLSLFKMGGNRQEHGITAVRAIDVWMLGGVITVTLALLETVAVNAILRGNLSFRTSRRTRVGPSQRRSTAWAEDEDETSSPETVASRVDFFSRILFPISFSVFVAGFLLYYLV</sequence>
<dbReference type="SUPFAM" id="SSF56436">
    <property type="entry name" value="C-type lectin-like"/>
    <property type="match status" value="1"/>
</dbReference>
<keyword evidence="15" id="KW-0812">Transmembrane</keyword>
<dbReference type="Pfam" id="PF02932">
    <property type="entry name" value="Neur_chan_memb"/>
    <property type="match status" value="1"/>
</dbReference>
<dbReference type="GO" id="GO:0034707">
    <property type="term" value="C:chloride channel complex"/>
    <property type="evidence" value="ECO:0007669"/>
    <property type="project" value="UniProtKB-KW"/>
</dbReference>
<dbReference type="CDD" id="cd19049">
    <property type="entry name" value="LGIC_TM_anion"/>
    <property type="match status" value="1"/>
</dbReference>
<dbReference type="InterPro" id="IPR036719">
    <property type="entry name" value="Neuro-gated_channel_TM_sf"/>
</dbReference>
<feature type="domain" description="EGF-like" evidence="18">
    <location>
        <begin position="737"/>
        <end position="776"/>
    </location>
</feature>
<keyword evidence="5" id="KW-1003">Cell membrane</keyword>
<keyword evidence="6" id="KW-0479">Metal-binding</keyword>
<feature type="domain" description="EGF-like" evidence="18">
    <location>
        <begin position="599"/>
        <end position="635"/>
    </location>
</feature>
<dbReference type="InterPro" id="IPR016186">
    <property type="entry name" value="C-type_lectin-like/link_sf"/>
</dbReference>
<dbReference type="PROSITE" id="PS50948">
    <property type="entry name" value="PAN"/>
    <property type="match status" value="1"/>
</dbReference>
<feature type="chain" id="PRO_5035426646" evidence="16">
    <location>
        <begin position="34"/>
        <end position="1370"/>
    </location>
</feature>
<evidence type="ECO:0000313" key="23">
    <source>
        <dbReference type="Proteomes" id="UP000838412"/>
    </source>
</evidence>
<evidence type="ECO:0000256" key="14">
    <source>
        <dbReference type="PROSITE-ProRule" id="PRU00076"/>
    </source>
</evidence>